<name>A0ABT8D1Y5_9FLAO</name>
<keyword evidence="2" id="KW-1185">Reference proteome</keyword>
<organism evidence="1 2">
    <name type="scientific">Paenimyroides ceti</name>
    <dbReference type="NCBI Taxonomy" id="395087"/>
    <lineage>
        <taxon>Bacteria</taxon>
        <taxon>Pseudomonadati</taxon>
        <taxon>Bacteroidota</taxon>
        <taxon>Flavobacteriia</taxon>
        <taxon>Flavobacteriales</taxon>
        <taxon>Flavobacteriaceae</taxon>
        <taxon>Paenimyroides</taxon>
    </lineage>
</organism>
<gene>
    <name evidence="1" type="ORF">QW060_23580</name>
</gene>
<accession>A0ABT8D1Y5</accession>
<reference evidence="2" key="1">
    <citation type="journal article" date="2019" name="Int. J. Syst. Evol. Microbiol.">
        <title>The Global Catalogue of Microorganisms (GCM) 10K type strain sequencing project: providing services to taxonomists for standard genome sequencing and annotation.</title>
        <authorList>
            <consortium name="The Broad Institute Genomics Platform"/>
            <consortium name="The Broad Institute Genome Sequencing Center for Infectious Disease"/>
            <person name="Wu L."/>
            <person name="Ma J."/>
        </authorList>
    </citation>
    <scope>NUCLEOTIDE SEQUENCE [LARGE SCALE GENOMIC DNA]</scope>
    <source>
        <strain evidence="2">CECT 7184</strain>
    </source>
</reference>
<evidence type="ECO:0000313" key="2">
    <source>
        <dbReference type="Proteomes" id="UP001242368"/>
    </source>
</evidence>
<dbReference type="Proteomes" id="UP001242368">
    <property type="component" value="Unassembled WGS sequence"/>
</dbReference>
<protein>
    <submittedName>
        <fullName evidence="1">Uncharacterized protein</fullName>
    </submittedName>
</protein>
<dbReference type="RefSeq" id="WP_290365283.1">
    <property type="nucleotide sequence ID" value="NZ_JAUFQU010000067.1"/>
</dbReference>
<evidence type="ECO:0000313" key="1">
    <source>
        <dbReference type="EMBL" id="MDN3709898.1"/>
    </source>
</evidence>
<proteinExistence type="predicted"/>
<sequence>MIQALYGYEGLKTLIVVDLSGYFCRFVNRRNFSGNSYAHTKNSASLLKKMFSFPPLIAFLFWIASGTF</sequence>
<comment type="caution">
    <text evidence="1">The sequence shown here is derived from an EMBL/GenBank/DDBJ whole genome shotgun (WGS) entry which is preliminary data.</text>
</comment>
<dbReference type="EMBL" id="JAUFQU010000067">
    <property type="protein sequence ID" value="MDN3709898.1"/>
    <property type="molecule type" value="Genomic_DNA"/>
</dbReference>